<keyword evidence="2" id="KW-1185">Reference proteome</keyword>
<dbReference type="Pfam" id="PF13738">
    <property type="entry name" value="Pyr_redox_3"/>
    <property type="match status" value="1"/>
</dbReference>
<dbReference type="PANTHER" id="PTHR42877:SF4">
    <property type="entry name" value="FAD_NAD(P)-BINDING DOMAIN-CONTAINING PROTEIN-RELATED"/>
    <property type="match status" value="1"/>
</dbReference>
<evidence type="ECO:0000313" key="1">
    <source>
        <dbReference type="EMBL" id="UTI66733.1"/>
    </source>
</evidence>
<dbReference type="Proteomes" id="UP001056035">
    <property type="component" value="Chromosome"/>
</dbReference>
<organism evidence="1 2">
    <name type="scientific">Paraconexibacter antarcticus</name>
    <dbReference type="NCBI Taxonomy" id="2949664"/>
    <lineage>
        <taxon>Bacteria</taxon>
        <taxon>Bacillati</taxon>
        <taxon>Actinomycetota</taxon>
        <taxon>Thermoleophilia</taxon>
        <taxon>Solirubrobacterales</taxon>
        <taxon>Paraconexibacteraceae</taxon>
        <taxon>Paraconexibacter</taxon>
    </lineage>
</organism>
<sequence length="544" mass="60421">MTHPPTRSSTRPAYDLGADGLDRELALRLSLPEGASAEAEAPVDGEIRHVETLILGGGLCGLAAAIGLKRDGREDFLIIERGRALGGTWHHNRYPGCAVDIPSHLYSFSYAMNPDWGRVYVEQPELERYIQDTARGFGLHDHLSLDTELLEARWDEEAQRWQVTTSRGRICARFFVIAAGPLHDPVIPGLPGLSSFRGPMFHSANWPEDDRDLTGRRVAVVGTGASAVQFIPRIQPKVAQLTVFQRTPGWVLPKMDWRTTRIERWLLHRVPKLMSAVRAAQWRVLDAFLMGTVHHPRAAAIGHLAGRLNIRRAVKDRRLRKTLTPQYTLTCKRAMFSNEYYPALAKSNVEVVSTGVKEIREHSIVGVDGTEREIDTIIFGTGFHVITTHPIADRIRGRGGETLAEYWDGSPRAYMGTSIAGFPNSFIMFGPNIGTLSGFVMAECQVDYLTAAIRAMDAAGVESIDVREQAQQAFVDEIDRGVEGTTFLVGGCTSYYIDTAGRVALAWPWTMRSMQQRLSRFDLTAYHSRTAEPVPVPHPARATS</sequence>
<proteinExistence type="predicted"/>
<accession>A0ABY5DZH1</accession>
<dbReference type="InterPro" id="IPR036188">
    <property type="entry name" value="FAD/NAD-bd_sf"/>
</dbReference>
<name>A0ABY5DZH1_9ACTN</name>
<gene>
    <name evidence="1" type="ORF">NBH00_11100</name>
</gene>
<dbReference type="Gene3D" id="3.50.50.60">
    <property type="entry name" value="FAD/NAD(P)-binding domain"/>
    <property type="match status" value="3"/>
</dbReference>
<dbReference type="InterPro" id="IPR051209">
    <property type="entry name" value="FAD-bind_Monooxygenase_sf"/>
</dbReference>
<dbReference type="SUPFAM" id="SSF51905">
    <property type="entry name" value="FAD/NAD(P)-binding domain"/>
    <property type="match status" value="2"/>
</dbReference>
<protein>
    <submittedName>
        <fullName evidence="1">NAD(P)/FAD-dependent oxidoreductase</fullName>
    </submittedName>
</protein>
<evidence type="ECO:0000313" key="2">
    <source>
        <dbReference type="Proteomes" id="UP001056035"/>
    </source>
</evidence>
<reference evidence="1 2" key="1">
    <citation type="submission" date="2022-06" db="EMBL/GenBank/DDBJ databases">
        <title>Paraconexibacter antarcticus.</title>
        <authorList>
            <person name="Kim C.S."/>
        </authorList>
    </citation>
    <scope>NUCLEOTIDE SEQUENCE [LARGE SCALE GENOMIC DNA]</scope>
    <source>
        <strain evidence="1 2">02-257</strain>
    </source>
</reference>
<dbReference type="EMBL" id="CP098502">
    <property type="protein sequence ID" value="UTI66733.1"/>
    <property type="molecule type" value="Genomic_DNA"/>
</dbReference>
<dbReference type="PANTHER" id="PTHR42877">
    <property type="entry name" value="L-ORNITHINE N(5)-MONOOXYGENASE-RELATED"/>
    <property type="match status" value="1"/>
</dbReference>
<dbReference type="RefSeq" id="WP_254573399.1">
    <property type="nucleotide sequence ID" value="NZ_CP098502.1"/>
</dbReference>